<reference evidence="3" key="1">
    <citation type="submission" date="2021-12" db="EMBL/GenBank/DDBJ databases">
        <title>Discovery of the Pendulisporaceae a myxobacterial family with distinct sporulation behavior and unique specialized metabolism.</title>
        <authorList>
            <person name="Garcia R."/>
            <person name="Popoff A."/>
            <person name="Bader C.D."/>
            <person name="Loehr J."/>
            <person name="Walesch S."/>
            <person name="Walt C."/>
            <person name="Boldt J."/>
            <person name="Bunk B."/>
            <person name="Haeckl F.J.F.P.J."/>
            <person name="Gunesch A.P."/>
            <person name="Birkelbach J."/>
            <person name="Nuebel U."/>
            <person name="Pietschmann T."/>
            <person name="Bach T."/>
            <person name="Mueller R."/>
        </authorList>
    </citation>
    <scope>NUCLEOTIDE SEQUENCE</scope>
    <source>
        <strain evidence="3">MSr11367</strain>
    </source>
</reference>
<dbReference type="SMART" id="SM01058">
    <property type="entry name" value="CarD_TRCF"/>
    <property type="match status" value="1"/>
</dbReference>
<accession>A0ABZ2KUH8</accession>
<proteinExistence type="predicted"/>
<dbReference type="InterPro" id="IPR052531">
    <property type="entry name" value="CarD-like_regulator"/>
</dbReference>
<dbReference type="Gene3D" id="1.20.58.1290">
    <property type="entry name" value="CarD-like, C-terminal domain"/>
    <property type="match status" value="1"/>
</dbReference>
<dbReference type="InterPro" id="IPR003711">
    <property type="entry name" value="CarD-like/TRCF_RID"/>
</dbReference>
<dbReference type="Pfam" id="PF21095">
    <property type="entry name" value="CarD_C"/>
    <property type="match status" value="1"/>
</dbReference>
<evidence type="ECO:0000259" key="2">
    <source>
        <dbReference type="SMART" id="SM01058"/>
    </source>
</evidence>
<protein>
    <recommendedName>
        <fullName evidence="2">CarD-like/TRCF RNAP-interacting domain-containing protein</fullName>
    </recommendedName>
</protein>
<dbReference type="InterPro" id="IPR042215">
    <property type="entry name" value="CarD-like_C"/>
</dbReference>
<organism evidence="3 4">
    <name type="scientific">Pendulispora rubella</name>
    <dbReference type="NCBI Taxonomy" id="2741070"/>
    <lineage>
        <taxon>Bacteria</taxon>
        <taxon>Pseudomonadati</taxon>
        <taxon>Myxococcota</taxon>
        <taxon>Myxococcia</taxon>
        <taxon>Myxococcales</taxon>
        <taxon>Sorangiineae</taxon>
        <taxon>Pendulisporaceae</taxon>
        <taxon>Pendulispora</taxon>
    </lineage>
</organism>
<dbReference type="PANTHER" id="PTHR38447:SF1">
    <property type="entry name" value="RNA POLYMERASE-BINDING TRANSCRIPTION FACTOR CARD"/>
    <property type="match status" value="1"/>
</dbReference>
<name>A0ABZ2KUH8_9BACT</name>
<dbReference type="SUPFAM" id="SSF141259">
    <property type="entry name" value="CarD-like"/>
    <property type="match status" value="1"/>
</dbReference>
<dbReference type="EMBL" id="CP089983">
    <property type="protein sequence ID" value="WXB02317.1"/>
    <property type="molecule type" value="Genomic_DNA"/>
</dbReference>
<gene>
    <name evidence="3" type="ORF">LVJ94_36045</name>
</gene>
<dbReference type="InterPro" id="IPR036101">
    <property type="entry name" value="CarD-like/TRCF_RID_sf"/>
</dbReference>
<dbReference type="InterPro" id="IPR048792">
    <property type="entry name" value="CarD_C"/>
</dbReference>
<evidence type="ECO:0000313" key="4">
    <source>
        <dbReference type="Proteomes" id="UP001374803"/>
    </source>
</evidence>
<evidence type="ECO:0000256" key="1">
    <source>
        <dbReference type="SAM" id="MobiDB-lite"/>
    </source>
</evidence>
<dbReference type="Pfam" id="PF02559">
    <property type="entry name" value="CarD_TRCF_RID"/>
    <property type="match status" value="1"/>
</dbReference>
<evidence type="ECO:0000313" key="3">
    <source>
        <dbReference type="EMBL" id="WXB02317.1"/>
    </source>
</evidence>
<feature type="region of interest" description="Disordered" evidence="1">
    <location>
        <begin position="1"/>
        <end position="94"/>
    </location>
</feature>
<feature type="compositionally biased region" description="Pro residues" evidence="1">
    <location>
        <begin position="44"/>
        <end position="58"/>
    </location>
</feature>
<dbReference type="Gene3D" id="2.40.10.170">
    <property type="match status" value="1"/>
</dbReference>
<dbReference type="PANTHER" id="PTHR38447">
    <property type="entry name" value="TRANSCRIPTION FACTOR YDEB-RELATED"/>
    <property type="match status" value="1"/>
</dbReference>
<feature type="compositionally biased region" description="Polar residues" evidence="1">
    <location>
        <begin position="70"/>
        <end position="85"/>
    </location>
</feature>
<dbReference type="RefSeq" id="WP_394831944.1">
    <property type="nucleotide sequence ID" value="NZ_CP089929.1"/>
</dbReference>
<dbReference type="Proteomes" id="UP001374803">
    <property type="component" value="Chromosome"/>
</dbReference>
<feature type="compositionally biased region" description="Low complexity" evidence="1">
    <location>
        <begin position="1"/>
        <end position="20"/>
    </location>
</feature>
<feature type="domain" description="CarD-like/TRCF RNAP-interacting" evidence="2">
    <location>
        <begin position="93"/>
        <end position="203"/>
    </location>
</feature>
<keyword evidence="4" id="KW-1185">Reference proteome</keyword>
<sequence length="251" mass="27057">MGTPKVASKVKAAAASRAVSEPAQSAAPVATSVAADETTRPARPVVPTPSTPPGPSSTPTPSSHRPNFGRLTSSPFARPSVQVTDGTPLKQPEFKVGDKCVHPAHGVGEVTTIEERAIGGTNGMFYILKLHNGMKVMVPVGAAAQVGLRPIMSDKEADAVLDTMRAREVAVDLHPWSRRFRAYTEMIKSGSAYEIAKVLRDMYRLKFDKELSFGERRLLDQAKGLLMKELAFAKQVPEAKMSEEVAKMFTA</sequence>